<keyword evidence="3" id="KW-1185">Reference proteome</keyword>
<evidence type="ECO:0000256" key="1">
    <source>
        <dbReference type="SAM" id="MobiDB-lite"/>
    </source>
</evidence>
<dbReference type="Proteomes" id="UP000267128">
    <property type="component" value="Unassembled WGS sequence"/>
</dbReference>
<gene>
    <name evidence="2" type="ORF">EFK50_13615</name>
</gene>
<sequence length="126" mass="13433">MMVQFVERLRHGRPELSEEGALLLITAATAALAAPFVTSSSGLRSALARDLADSAYAMLQARVPSPDSSSRHHVDPAAVDGGSRKDELLRLAVGTSREAPGRSRTGTDYLMILPGYQRELDANTLG</sequence>
<proteinExistence type="predicted"/>
<accession>A0A3N0CH53</accession>
<dbReference type="EMBL" id="RJSE01000007">
    <property type="protein sequence ID" value="RNL62780.1"/>
    <property type="molecule type" value="Genomic_DNA"/>
</dbReference>
<comment type="caution">
    <text evidence="2">The sequence shown here is derived from an EMBL/GenBank/DDBJ whole genome shotgun (WGS) entry which is preliminary data.</text>
</comment>
<organism evidence="2 3">
    <name type="scientific">Nocardioides marmoriginsengisoli</name>
    <dbReference type="NCBI Taxonomy" id="661483"/>
    <lineage>
        <taxon>Bacteria</taxon>
        <taxon>Bacillati</taxon>
        <taxon>Actinomycetota</taxon>
        <taxon>Actinomycetes</taxon>
        <taxon>Propionibacteriales</taxon>
        <taxon>Nocardioidaceae</taxon>
        <taxon>Nocardioides</taxon>
    </lineage>
</organism>
<dbReference type="RefSeq" id="WP_123228074.1">
    <property type="nucleotide sequence ID" value="NZ_RJSE01000007.1"/>
</dbReference>
<evidence type="ECO:0000313" key="3">
    <source>
        <dbReference type="Proteomes" id="UP000267128"/>
    </source>
</evidence>
<dbReference type="AlphaFoldDB" id="A0A3N0CH53"/>
<feature type="region of interest" description="Disordered" evidence="1">
    <location>
        <begin position="63"/>
        <end position="82"/>
    </location>
</feature>
<evidence type="ECO:0000313" key="2">
    <source>
        <dbReference type="EMBL" id="RNL62780.1"/>
    </source>
</evidence>
<name>A0A3N0CH53_9ACTN</name>
<reference evidence="2 3" key="1">
    <citation type="submission" date="2018-11" db="EMBL/GenBank/DDBJ databases">
        <authorList>
            <person name="Li F."/>
        </authorList>
    </citation>
    <scope>NUCLEOTIDE SEQUENCE [LARGE SCALE GENOMIC DNA]</scope>
    <source>
        <strain evidence="2 3">Gsoil 097</strain>
    </source>
</reference>
<protein>
    <submittedName>
        <fullName evidence="2">Uncharacterized protein</fullName>
    </submittedName>
</protein>